<keyword evidence="5" id="KW-1185">Reference proteome</keyword>
<evidence type="ECO:0000256" key="1">
    <source>
        <dbReference type="ARBA" id="ARBA00022679"/>
    </source>
</evidence>
<dbReference type="SMART" id="SM00347">
    <property type="entry name" value="HTH_MARR"/>
    <property type="match status" value="1"/>
</dbReference>
<dbReference type="InterPro" id="IPR011991">
    <property type="entry name" value="ArsR-like_HTH"/>
</dbReference>
<gene>
    <name evidence="4" type="ORF">OF122_15555</name>
</gene>
<proteinExistence type="predicted"/>
<dbReference type="Pfam" id="PF12802">
    <property type="entry name" value="MarR_2"/>
    <property type="match status" value="1"/>
</dbReference>
<evidence type="ECO:0000313" key="4">
    <source>
        <dbReference type="EMBL" id="UYQ71449.1"/>
    </source>
</evidence>
<dbReference type="SUPFAM" id="SSF46785">
    <property type="entry name" value="Winged helix' DNA-binding domain"/>
    <property type="match status" value="1"/>
</dbReference>
<evidence type="ECO:0000259" key="3">
    <source>
        <dbReference type="PROSITE" id="PS51186"/>
    </source>
</evidence>
<dbReference type="Proteomes" id="UP001163882">
    <property type="component" value="Chromosome"/>
</dbReference>
<dbReference type="CDD" id="cd00090">
    <property type="entry name" value="HTH_ARSR"/>
    <property type="match status" value="1"/>
</dbReference>
<dbReference type="InterPro" id="IPR000182">
    <property type="entry name" value="GNAT_dom"/>
</dbReference>
<keyword evidence="2" id="KW-0012">Acyltransferase</keyword>
<keyword evidence="1" id="KW-0808">Transferase</keyword>
<dbReference type="InterPro" id="IPR036390">
    <property type="entry name" value="WH_DNA-bd_sf"/>
</dbReference>
<organism evidence="4 5">
    <name type="scientific">Pelagibacterium flavum</name>
    <dbReference type="NCBI Taxonomy" id="2984530"/>
    <lineage>
        <taxon>Bacteria</taxon>
        <taxon>Pseudomonadati</taxon>
        <taxon>Pseudomonadota</taxon>
        <taxon>Alphaproteobacteria</taxon>
        <taxon>Hyphomicrobiales</taxon>
        <taxon>Devosiaceae</taxon>
        <taxon>Pelagibacterium</taxon>
    </lineage>
</organism>
<dbReference type="Pfam" id="PF00583">
    <property type="entry name" value="Acetyltransf_1"/>
    <property type="match status" value="1"/>
</dbReference>
<sequence length="291" mass="32538">MSHDPIARFRRFSRAVTSEVGALDDSFLGRGRPLGSARVLNAIGHGRADITQLRDYLGLDSGLMSRLLRGLEDEGLVETRPDPQDGRRRRLVLTSAGQDEFAAYEEISNSRAEALLDRHPHPEALLAAMDMVASALGRDRIALEEVDPRSEPARFCLRQYYEELARRFEEGFDVKRSADPDAIDMIRPRGAFILAISDGLPIGCVGLKGTDRGYAEIKRLWVAPSARGLGLAHRLMAAVEANARDLGVTVLRLDTNRALPEAIAMYRKTGWTEIDRFNDDPYPDFFFEKRL</sequence>
<dbReference type="SUPFAM" id="SSF55729">
    <property type="entry name" value="Acyl-CoA N-acyltransferases (Nat)"/>
    <property type="match status" value="1"/>
</dbReference>
<dbReference type="PANTHER" id="PTHR43877">
    <property type="entry name" value="AMINOALKYLPHOSPHONATE N-ACETYLTRANSFERASE-RELATED-RELATED"/>
    <property type="match status" value="1"/>
</dbReference>
<dbReference type="InterPro" id="IPR036388">
    <property type="entry name" value="WH-like_DNA-bd_sf"/>
</dbReference>
<dbReference type="CDD" id="cd04301">
    <property type="entry name" value="NAT_SF"/>
    <property type="match status" value="1"/>
</dbReference>
<evidence type="ECO:0000313" key="5">
    <source>
        <dbReference type="Proteomes" id="UP001163882"/>
    </source>
</evidence>
<evidence type="ECO:0000256" key="2">
    <source>
        <dbReference type="ARBA" id="ARBA00023315"/>
    </source>
</evidence>
<dbReference type="RefSeq" id="WP_264225101.1">
    <property type="nucleotide sequence ID" value="NZ_CP107716.1"/>
</dbReference>
<feature type="domain" description="N-acetyltransferase" evidence="3">
    <location>
        <begin position="144"/>
        <end position="291"/>
    </location>
</feature>
<reference evidence="4" key="1">
    <citation type="submission" date="2022-10" db="EMBL/GenBank/DDBJ databases">
        <title>YIM 151497 complete genome.</title>
        <authorList>
            <person name="Chen X."/>
        </authorList>
    </citation>
    <scope>NUCLEOTIDE SEQUENCE</scope>
    <source>
        <strain evidence="4">YIM 151497</strain>
    </source>
</reference>
<accession>A0ABY6ILH4</accession>
<dbReference type="InterPro" id="IPR000835">
    <property type="entry name" value="HTH_MarR-typ"/>
</dbReference>
<protein>
    <submittedName>
        <fullName evidence="4">Helix-turn-helix domain-containing GNAT family N-acetyltransferase</fullName>
    </submittedName>
</protein>
<dbReference type="EMBL" id="CP107716">
    <property type="protein sequence ID" value="UYQ71449.1"/>
    <property type="molecule type" value="Genomic_DNA"/>
</dbReference>
<dbReference type="Gene3D" id="3.40.630.30">
    <property type="match status" value="1"/>
</dbReference>
<dbReference type="InterPro" id="IPR016181">
    <property type="entry name" value="Acyl_CoA_acyltransferase"/>
</dbReference>
<dbReference type="InterPro" id="IPR050832">
    <property type="entry name" value="Bact_Acetyltransf"/>
</dbReference>
<dbReference type="PANTHER" id="PTHR43877:SF2">
    <property type="entry name" value="AMINOALKYLPHOSPHONATE N-ACETYLTRANSFERASE-RELATED"/>
    <property type="match status" value="1"/>
</dbReference>
<dbReference type="PROSITE" id="PS51186">
    <property type="entry name" value="GNAT"/>
    <property type="match status" value="1"/>
</dbReference>
<dbReference type="Gene3D" id="1.10.10.10">
    <property type="entry name" value="Winged helix-like DNA-binding domain superfamily/Winged helix DNA-binding domain"/>
    <property type="match status" value="1"/>
</dbReference>
<name>A0ABY6ILH4_9HYPH</name>